<comment type="caution">
    <text evidence="1">The sequence shown here is derived from an EMBL/GenBank/DDBJ whole genome shotgun (WGS) entry which is preliminary data.</text>
</comment>
<keyword evidence="2" id="KW-1185">Reference proteome</keyword>
<sequence length="458" mass="54159">MDNKHIQHLHWRAGFGITPKQLQQYAKKSRKQIVDELFKESKTTTPLLVDTTEIEDYYPELFARNPLKRREFNKKSLEKLKAFNYAWIERLSNPYELLREKMTLFWTNHFVCKDNHIMHVQQFNNTLRAYALGDFRDFVKTISKEAVMIKYLNSKQNKKRKPNENFARELMELFTLGMDNYSEEDIKESARAFTGYNHNFNGEFVLKERQHDYEFKSFFGKRGRYDGDDIIDIILEQKQCAKFISEKIYRYFVNDKVNSKHIQEMVDVFYPNYNIEALMRFVFMSDWFYDEQNIGTKIKSPIDLLIGIQNTVPFTFENEKDVIKIQKILGQALLNPPNVAGWEGGQSWIDSNTIMVRLKLASILLSSSYISNKKKGDFNDAFKQKYYKQNKTKQPFKTQPDWNSFDKEFSDTSFKGLKTNLLSGVINSGTNEFLEDLSKLSKKEFCVQLMSLPEYQMC</sequence>
<protein>
    <submittedName>
        <fullName evidence="1">Uncharacterized protein (DUF1800 family)</fullName>
    </submittedName>
</protein>
<gene>
    <name evidence="1" type="ORF">BXY80_0757</name>
</gene>
<accession>A0A420DWQ2</accession>
<proteinExistence type="predicted"/>
<organism evidence="1 2">
    <name type="scientific">Ichthyenterobacterium magnum</name>
    <dbReference type="NCBI Taxonomy" id="1230530"/>
    <lineage>
        <taxon>Bacteria</taxon>
        <taxon>Pseudomonadati</taxon>
        <taxon>Bacteroidota</taxon>
        <taxon>Flavobacteriia</taxon>
        <taxon>Flavobacteriales</taxon>
        <taxon>Flavobacteriaceae</taxon>
        <taxon>Ichthyenterobacterium</taxon>
    </lineage>
</organism>
<dbReference type="AlphaFoldDB" id="A0A420DWQ2"/>
<evidence type="ECO:0000313" key="1">
    <source>
        <dbReference type="EMBL" id="RKE98664.1"/>
    </source>
</evidence>
<dbReference type="EMBL" id="RAQJ01000001">
    <property type="protein sequence ID" value="RKE98664.1"/>
    <property type="molecule type" value="Genomic_DNA"/>
</dbReference>
<dbReference type="Proteomes" id="UP000284892">
    <property type="component" value="Unassembled WGS sequence"/>
</dbReference>
<name>A0A420DWQ2_9FLAO</name>
<dbReference type="RefSeq" id="WP_120199863.1">
    <property type="nucleotide sequence ID" value="NZ_RAQJ01000001.1"/>
</dbReference>
<evidence type="ECO:0000313" key="2">
    <source>
        <dbReference type="Proteomes" id="UP000284892"/>
    </source>
</evidence>
<dbReference type="Pfam" id="PF08811">
    <property type="entry name" value="DUF1800"/>
    <property type="match status" value="1"/>
</dbReference>
<reference evidence="1 2" key="1">
    <citation type="submission" date="2018-09" db="EMBL/GenBank/DDBJ databases">
        <title>Genomic Encyclopedia of Archaeal and Bacterial Type Strains, Phase II (KMG-II): from individual species to whole genera.</title>
        <authorList>
            <person name="Goeker M."/>
        </authorList>
    </citation>
    <scope>NUCLEOTIDE SEQUENCE [LARGE SCALE GENOMIC DNA]</scope>
    <source>
        <strain evidence="1 2">DSM 26283</strain>
    </source>
</reference>
<dbReference type="InterPro" id="IPR014917">
    <property type="entry name" value="DUF1800"/>
</dbReference>
<dbReference type="OrthoDB" id="9772295at2"/>